<dbReference type="PROSITE" id="PS51910">
    <property type="entry name" value="GH18_2"/>
    <property type="match status" value="1"/>
</dbReference>
<dbReference type="Proteomes" id="UP001154282">
    <property type="component" value="Unassembled WGS sequence"/>
</dbReference>
<reference evidence="9" key="1">
    <citation type="submission" date="2022-08" db="EMBL/GenBank/DDBJ databases">
        <authorList>
            <person name="Gutierrez-Valencia J."/>
        </authorList>
    </citation>
    <scope>NUCLEOTIDE SEQUENCE</scope>
</reference>
<dbReference type="AlphaFoldDB" id="A0AAV0QQP8"/>
<keyword evidence="6" id="KW-0326">Glycosidase</keyword>
<evidence type="ECO:0000256" key="6">
    <source>
        <dbReference type="ARBA" id="ARBA00023295"/>
    </source>
</evidence>
<comment type="catalytic activity">
    <reaction evidence="1">
        <text>Random endo-hydrolysis of N-acetyl-beta-D-glucosaminide (1-&gt;4)-beta-linkages in chitin and chitodextrins.</text>
        <dbReference type="EC" id="3.2.1.14"/>
    </reaction>
</comment>
<dbReference type="InterPro" id="IPR050542">
    <property type="entry name" value="Glycosyl_Hydrlase18_Chitinase"/>
</dbReference>
<dbReference type="PANTHER" id="PTHR45708:SF21">
    <property type="entry name" value="ACIDIC ENDOCHITINASE"/>
    <property type="match status" value="1"/>
</dbReference>
<evidence type="ECO:0000256" key="3">
    <source>
        <dbReference type="ARBA" id="ARBA00022801"/>
    </source>
</evidence>
<evidence type="ECO:0000256" key="2">
    <source>
        <dbReference type="ARBA" id="ARBA00012729"/>
    </source>
</evidence>
<evidence type="ECO:0000313" key="10">
    <source>
        <dbReference type="Proteomes" id="UP001154282"/>
    </source>
</evidence>
<dbReference type="Gene3D" id="3.20.20.80">
    <property type="entry name" value="Glycosidases"/>
    <property type="match status" value="1"/>
</dbReference>
<protein>
    <recommendedName>
        <fullName evidence="2">chitinase</fullName>
        <ecNumber evidence="2">3.2.1.14</ecNumber>
    </recommendedName>
</protein>
<evidence type="ECO:0000313" key="9">
    <source>
        <dbReference type="EMBL" id="CAI0546387.1"/>
    </source>
</evidence>
<dbReference type="PANTHER" id="PTHR45708">
    <property type="entry name" value="ENDOCHITINASE"/>
    <property type="match status" value="1"/>
</dbReference>
<dbReference type="GO" id="GO:0008843">
    <property type="term" value="F:endochitinase activity"/>
    <property type="evidence" value="ECO:0007669"/>
    <property type="project" value="UniProtKB-EC"/>
</dbReference>
<proteinExistence type="predicted"/>
<name>A0AAV0QQP8_9ROSI</name>
<dbReference type="GO" id="GO:0000272">
    <property type="term" value="P:polysaccharide catabolic process"/>
    <property type="evidence" value="ECO:0007669"/>
    <property type="project" value="UniProtKB-KW"/>
</dbReference>
<sequence length="206" mass="23214">MPEERNQSNALIGRWHRELLVGISSRCQGRGGVPLEQLPGREVVVSSIGIEFDIEASTLYWEDLARYLSAYGKRGRRKVYLTATPQCHFPDRNLGNALNTGLFDYLWIQLYNNPPFQYSAGSGDINSLVSSWNRWTTSIKAGKIFLGLPAAPQAAGSGCVPSDVLTFQILPLIKKSPKYGGVMVWSRYWDLQNGYILHPFRKVYEK</sequence>
<evidence type="ECO:0000259" key="8">
    <source>
        <dbReference type="PROSITE" id="PS51910"/>
    </source>
</evidence>
<dbReference type="GO" id="GO:0005576">
    <property type="term" value="C:extracellular region"/>
    <property type="evidence" value="ECO:0007669"/>
    <property type="project" value="TreeGrafter"/>
</dbReference>
<dbReference type="EMBL" id="CAMGYJ010000010">
    <property type="protein sequence ID" value="CAI0546387.1"/>
    <property type="molecule type" value="Genomic_DNA"/>
</dbReference>
<keyword evidence="4" id="KW-0146">Chitin degradation</keyword>
<dbReference type="SUPFAM" id="SSF51445">
    <property type="entry name" value="(Trans)glycosidases"/>
    <property type="match status" value="1"/>
</dbReference>
<dbReference type="GO" id="GO:0006032">
    <property type="term" value="P:chitin catabolic process"/>
    <property type="evidence" value="ECO:0007669"/>
    <property type="project" value="UniProtKB-KW"/>
</dbReference>
<evidence type="ECO:0000256" key="7">
    <source>
        <dbReference type="ARBA" id="ARBA00023326"/>
    </source>
</evidence>
<evidence type="ECO:0000256" key="1">
    <source>
        <dbReference type="ARBA" id="ARBA00000822"/>
    </source>
</evidence>
<gene>
    <name evidence="9" type="ORF">LITE_LOCUS43949</name>
</gene>
<feature type="domain" description="GH18" evidence="8">
    <location>
        <begin position="1"/>
        <end position="206"/>
    </location>
</feature>
<accession>A0AAV0QQP8</accession>
<comment type="caution">
    <text evidence="9">The sequence shown here is derived from an EMBL/GenBank/DDBJ whole genome shotgun (WGS) entry which is preliminary data.</text>
</comment>
<keyword evidence="3" id="KW-0378">Hydrolase</keyword>
<keyword evidence="7" id="KW-0624">Polysaccharide degradation</keyword>
<dbReference type="EC" id="3.2.1.14" evidence="2"/>
<keyword evidence="5" id="KW-0119">Carbohydrate metabolism</keyword>
<organism evidence="9 10">
    <name type="scientific">Linum tenue</name>
    <dbReference type="NCBI Taxonomy" id="586396"/>
    <lineage>
        <taxon>Eukaryota</taxon>
        <taxon>Viridiplantae</taxon>
        <taxon>Streptophyta</taxon>
        <taxon>Embryophyta</taxon>
        <taxon>Tracheophyta</taxon>
        <taxon>Spermatophyta</taxon>
        <taxon>Magnoliopsida</taxon>
        <taxon>eudicotyledons</taxon>
        <taxon>Gunneridae</taxon>
        <taxon>Pentapetalae</taxon>
        <taxon>rosids</taxon>
        <taxon>fabids</taxon>
        <taxon>Malpighiales</taxon>
        <taxon>Linaceae</taxon>
        <taxon>Linum</taxon>
    </lineage>
</organism>
<keyword evidence="10" id="KW-1185">Reference proteome</keyword>
<evidence type="ECO:0000256" key="5">
    <source>
        <dbReference type="ARBA" id="ARBA00023277"/>
    </source>
</evidence>
<dbReference type="InterPro" id="IPR001223">
    <property type="entry name" value="Glyco_hydro18_cat"/>
</dbReference>
<dbReference type="InterPro" id="IPR017853">
    <property type="entry name" value="GH"/>
</dbReference>
<evidence type="ECO:0000256" key="4">
    <source>
        <dbReference type="ARBA" id="ARBA00023024"/>
    </source>
</evidence>